<dbReference type="Proteomes" id="UP000765509">
    <property type="component" value="Unassembled WGS sequence"/>
</dbReference>
<dbReference type="AlphaFoldDB" id="A0A9Q3I539"/>
<gene>
    <name evidence="2" type="ORF">O181_068068</name>
</gene>
<evidence type="ECO:0000313" key="2">
    <source>
        <dbReference type="EMBL" id="MBW0528353.1"/>
    </source>
</evidence>
<name>A0A9Q3I539_9BASI</name>
<sequence length="146" mass="16776">MEDITSRTKIGRNWLKPPIDNKTSGKPILKPSKTHDKAPLKCCKFRSTSHLANTCSNKTRINEIEIEKEDDTKEANYLSLHESDPEPSEEEELTDKHIIENIDVSFEVTEMHMHLPHYSDECMNLIHVQDAKMKKAKPARGKSYTS</sequence>
<comment type="caution">
    <text evidence="2">The sequence shown here is derived from an EMBL/GenBank/DDBJ whole genome shotgun (WGS) entry which is preliminary data.</text>
</comment>
<keyword evidence="3" id="KW-1185">Reference proteome</keyword>
<feature type="region of interest" description="Disordered" evidence="1">
    <location>
        <begin position="66"/>
        <end position="93"/>
    </location>
</feature>
<organism evidence="2 3">
    <name type="scientific">Austropuccinia psidii MF-1</name>
    <dbReference type="NCBI Taxonomy" id="1389203"/>
    <lineage>
        <taxon>Eukaryota</taxon>
        <taxon>Fungi</taxon>
        <taxon>Dikarya</taxon>
        <taxon>Basidiomycota</taxon>
        <taxon>Pucciniomycotina</taxon>
        <taxon>Pucciniomycetes</taxon>
        <taxon>Pucciniales</taxon>
        <taxon>Sphaerophragmiaceae</taxon>
        <taxon>Austropuccinia</taxon>
    </lineage>
</organism>
<proteinExistence type="predicted"/>
<reference evidence="2" key="1">
    <citation type="submission" date="2021-03" db="EMBL/GenBank/DDBJ databases">
        <title>Draft genome sequence of rust myrtle Austropuccinia psidii MF-1, a brazilian biotype.</title>
        <authorList>
            <person name="Quecine M.C."/>
            <person name="Pachon D.M.R."/>
            <person name="Bonatelli M.L."/>
            <person name="Correr F.H."/>
            <person name="Franceschini L.M."/>
            <person name="Leite T.F."/>
            <person name="Margarido G.R.A."/>
            <person name="Almeida C.A."/>
            <person name="Ferrarezi J.A."/>
            <person name="Labate C.A."/>
        </authorList>
    </citation>
    <scope>NUCLEOTIDE SEQUENCE</scope>
    <source>
        <strain evidence="2">MF-1</strain>
    </source>
</reference>
<dbReference type="EMBL" id="AVOT02034297">
    <property type="protein sequence ID" value="MBW0528353.1"/>
    <property type="molecule type" value="Genomic_DNA"/>
</dbReference>
<protein>
    <submittedName>
        <fullName evidence="2">Uncharacterized protein</fullName>
    </submittedName>
</protein>
<evidence type="ECO:0000256" key="1">
    <source>
        <dbReference type="SAM" id="MobiDB-lite"/>
    </source>
</evidence>
<evidence type="ECO:0000313" key="3">
    <source>
        <dbReference type="Proteomes" id="UP000765509"/>
    </source>
</evidence>
<accession>A0A9Q3I539</accession>
<feature type="region of interest" description="Disordered" evidence="1">
    <location>
        <begin position="1"/>
        <end position="35"/>
    </location>
</feature>